<keyword evidence="3" id="KW-1185">Reference proteome</keyword>
<reference evidence="3" key="1">
    <citation type="journal article" date="2017" name="Nat. Ecol. Evol.">
        <title>Genome expansion and lineage-specific genetic innovations in the forest pathogenic fungi Armillaria.</title>
        <authorList>
            <person name="Sipos G."/>
            <person name="Prasanna A.N."/>
            <person name="Walter M.C."/>
            <person name="O'Connor E."/>
            <person name="Balint B."/>
            <person name="Krizsan K."/>
            <person name="Kiss B."/>
            <person name="Hess J."/>
            <person name="Varga T."/>
            <person name="Slot J."/>
            <person name="Riley R."/>
            <person name="Boka B."/>
            <person name="Rigling D."/>
            <person name="Barry K."/>
            <person name="Lee J."/>
            <person name="Mihaltcheva S."/>
            <person name="LaButti K."/>
            <person name="Lipzen A."/>
            <person name="Waldron R."/>
            <person name="Moloney N.M."/>
            <person name="Sperisen C."/>
            <person name="Kredics L."/>
            <person name="Vagvoelgyi C."/>
            <person name="Patrignani A."/>
            <person name="Fitzpatrick D."/>
            <person name="Nagy I."/>
            <person name="Doyle S."/>
            <person name="Anderson J.B."/>
            <person name="Grigoriev I.V."/>
            <person name="Gueldener U."/>
            <person name="Muensterkoetter M."/>
            <person name="Nagy L.G."/>
        </authorList>
    </citation>
    <scope>NUCLEOTIDE SEQUENCE [LARGE SCALE GENOMIC DNA]</scope>
    <source>
        <strain evidence="3">Ar21-2</strain>
    </source>
</reference>
<accession>A0A2H3DI89</accession>
<keyword evidence="1" id="KW-1133">Transmembrane helix</keyword>
<dbReference type="EMBL" id="KZ293665">
    <property type="protein sequence ID" value="PBK90588.1"/>
    <property type="molecule type" value="Genomic_DNA"/>
</dbReference>
<evidence type="ECO:0000256" key="1">
    <source>
        <dbReference type="SAM" id="Phobius"/>
    </source>
</evidence>
<dbReference type="InParanoid" id="A0A2H3DI89"/>
<name>A0A2H3DI89_ARMGA</name>
<feature type="transmembrane region" description="Helical" evidence="1">
    <location>
        <begin position="12"/>
        <end position="31"/>
    </location>
</feature>
<keyword evidence="1" id="KW-0472">Membrane</keyword>
<proteinExistence type="predicted"/>
<organism evidence="2 3">
    <name type="scientific">Armillaria gallica</name>
    <name type="common">Bulbous honey fungus</name>
    <name type="synonym">Armillaria bulbosa</name>
    <dbReference type="NCBI Taxonomy" id="47427"/>
    <lineage>
        <taxon>Eukaryota</taxon>
        <taxon>Fungi</taxon>
        <taxon>Dikarya</taxon>
        <taxon>Basidiomycota</taxon>
        <taxon>Agaricomycotina</taxon>
        <taxon>Agaricomycetes</taxon>
        <taxon>Agaricomycetidae</taxon>
        <taxon>Agaricales</taxon>
        <taxon>Marasmiineae</taxon>
        <taxon>Physalacriaceae</taxon>
        <taxon>Armillaria</taxon>
    </lineage>
</organism>
<protein>
    <submittedName>
        <fullName evidence="2">Uncharacterized protein</fullName>
    </submittedName>
</protein>
<dbReference type="OrthoDB" id="3067985at2759"/>
<gene>
    <name evidence="2" type="ORF">ARMGADRAFT_1111961</name>
</gene>
<dbReference type="AlphaFoldDB" id="A0A2H3DI89"/>
<evidence type="ECO:0000313" key="2">
    <source>
        <dbReference type="EMBL" id="PBK90588.1"/>
    </source>
</evidence>
<keyword evidence="1" id="KW-0812">Transmembrane</keyword>
<evidence type="ECO:0000313" key="3">
    <source>
        <dbReference type="Proteomes" id="UP000217790"/>
    </source>
</evidence>
<dbReference type="Proteomes" id="UP000217790">
    <property type="component" value="Unassembled WGS sequence"/>
</dbReference>
<sequence>MFFVYHVHCLLIPLLRILCMLVFNNLMVVGVTKIPWFSYGGLLPCFDFELYP</sequence>